<proteinExistence type="predicted"/>
<dbReference type="GO" id="GO:0005737">
    <property type="term" value="C:cytoplasm"/>
    <property type="evidence" value="ECO:0007669"/>
    <property type="project" value="TreeGrafter"/>
</dbReference>
<keyword evidence="3" id="KW-1185">Reference proteome</keyword>
<dbReference type="Pfam" id="PF03321">
    <property type="entry name" value="GH3"/>
    <property type="match status" value="1"/>
</dbReference>
<dbReference type="OrthoDB" id="5678283at2"/>
<feature type="domain" description="GH3 middle" evidence="1">
    <location>
        <begin position="345"/>
        <end position="416"/>
    </location>
</feature>
<dbReference type="AlphaFoldDB" id="A0A2P8FFQ2"/>
<dbReference type="RefSeq" id="WP_106607759.1">
    <property type="nucleotide sequence ID" value="NZ_PYGJ01000003.1"/>
</dbReference>
<dbReference type="PANTHER" id="PTHR31901:SF9">
    <property type="entry name" value="GH3 DOMAIN-CONTAINING PROTEIN"/>
    <property type="match status" value="1"/>
</dbReference>
<accession>A0A2P8FFQ2</accession>
<evidence type="ECO:0000313" key="2">
    <source>
        <dbReference type="EMBL" id="PSL20543.1"/>
    </source>
</evidence>
<dbReference type="PANTHER" id="PTHR31901">
    <property type="entry name" value="GH3 DOMAIN-CONTAINING PROTEIN"/>
    <property type="match status" value="1"/>
</dbReference>
<organism evidence="2 3">
    <name type="scientific">Shimia abyssi</name>
    <dbReference type="NCBI Taxonomy" id="1662395"/>
    <lineage>
        <taxon>Bacteria</taxon>
        <taxon>Pseudomonadati</taxon>
        <taxon>Pseudomonadota</taxon>
        <taxon>Alphaproteobacteria</taxon>
        <taxon>Rhodobacterales</taxon>
        <taxon>Roseobacteraceae</taxon>
    </lineage>
</organism>
<evidence type="ECO:0000259" key="1">
    <source>
        <dbReference type="Pfam" id="PF23571"/>
    </source>
</evidence>
<dbReference type="GO" id="GO:0016881">
    <property type="term" value="F:acid-amino acid ligase activity"/>
    <property type="evidence" value="ECO:0007669"/>
    <property type="project" value="TreeGrafter"/>
</dbReference>
<name>A0A2P8FFQ2_9RHOB</name>
<protein>
    <submittedName>
        <fullName evidence="2">GH3 auxin-responsive promoter</fullName>
    </submittedName>
</protein>
<gene>
    <name evidence="2" type="ORF">CLV88_103190</name>
</gene>
<sequence length="563" mass="62094">MVPNLSALLARAAVFHSTRFDKVTHHVRQTQTACLQDILRYSGNGAIARDLRVSERTPEDVFRREVPVQSYAAFAPYAERIANGEKNVVSKEDVLFMATSSGTTGTRKLLPITKTVHRVRQRARMASAGYLVRGLTKRHLPHGRIMITSSAAMMGETSGGIPFGFTSACVHNMNRSKYSARIVTPYPFDVMAIPGVRERHIMSFLFALRDPKLRFIAGNFPPFLLHIAAQLNEEAPMLIEALRTGGVPDGVVLNERTHRKLAKSLRADPQRAEVLARIFERDGRLDPGSVWPGLTALFTSLGDASTPYLPSIKKVFGDKPLFGGLYSATESVFGVNTEIDDGSSTLAIGSAYFEFVPRDQWDQECPESVLPHEVEVGQEYRIIVTNYHGLMRYDIGDIVRITGWHNTTPKLTFLRRRGGALNATHEMTTEADIDLALRDVEVRLGCAFHQVGVTLRTNLNGMSRYFWLVEFAGSAPDLNILAASLDAALSRSNLAYAERRKDYIPEPVVALLPTGTLRSLKRGDPGKLTDAALKGHRILYGNPAVEGLSSKAIATSTGYFPAQ</sequence>
<reference evidence="2 3" key="1">
    <citation type="submission" date="2018-03" db="EMBL/GenBank/DDBJ databases">
        <title>Genomic Encyclopedia of Archaeal and Bacterial Type Strains, Phase II (KMG-II): from individual species to whole genera.</title>
        <authorList>
            <person name="Goeker M."/>
        </authorList>
    </citation>
    <scope>NUCLEOTIDE SEQUENCE [LARGE SCALE GENOMIC DNA]</scope>
    <source>
        <strain evidence="2 3">DSM 100673</strain>
    </source>
</reference>
<comment type="caution">
    <text evidence="2">The sequence shown here is derived from an EMBL/GenBank/DDBJ whole genome shotgun (WGS) entry which is preliminary data.</text>
</comment>
<dbReference type="Pfam" id="PF23571">
    <property type="entry name" value="GH3_M"/>
    <property type="match status" value="1"/>
</dbReference>
<dbReference type="Proteomes" id="UP000240418">
    <property type="component" value="Unassembled WGS sequence"/>
</dbReference>
<dbReference type="InterPro" id="IPR004993">
    <property type="entry name" value="GH3"/>
</dbReference>
<dbReference type="InterPro" id="IPR055377">
    <property type="entry name" value="GH3_M"/>
</dbReference>
<dbReference type="EMBL" id="PYGJ01000003">
    <property type="protein sequence ID" value="PSL20543.1"/>
    <property type="molecule type" value="Genomic_DNA"/>
</dbReference>
<evidence type="ECO:0000313" key="3">
    <source>
        <dbReference type="Proteomes" id="UP000240418"/>
    </source>
</evidence>